<accession>A0A4P7BV22</accession>
<protein>
    <submittedName>
        <fullName evidence="1">Uncharacterized protein</fullName>
    </submittedName>
</protein>
<gene>
    <name evidence="1" type="ORF">E3U44_04380</name>
</gene>
<evidence type="ECO:0000313" key="1">
    <source>
        <dbReference type="EMBL" id="QBQ53833.1"/>
    </source>
</evidence>
<dbReference type="RefSeq" id="WP_134356843.1">
    <property type="nucleotide sequence ID" value="NZ_CP038033.1"/>
</dbReference>
<organism evidence="1 2">
    <name type="scientific">Nitrosococcus wardiae</name>
    <dbReference type="NCBI Taxonomy" id="1814290"/>
    <lineage>
        <taxon>Bacteria</taxon>
        <taxon>Pseudomonadati</taxon>
        <taxon>Pseudomonadota</taxon>
        <taxon>Gammaproteobacteria</taxon>
        <taxon>Chromatiales</taxon>
        <taxon>Chromatiaceae</taxon>
        <taxon>Nitrosococcus</taxon>
    </lineage>
</organism>
<dbReference type="Pfam" id="PF07042">
    <property type="entry name" value="TrfA"/>
    <property type="match status" value="1"/>
</dbReference>
<dbReference type="Proteomes" id="UP000294325">
    <property type="component" value="Chromosome"/>
</dbReference>
<evidence type="ECO:0000313" key="2">
    <source>
        <dbReference type="Proteomes" id="UP000294325"/>
    </source>
</evidence>
<dbReference type="KEGG" id="nwr:E3U44_04380"/>
<keyword evidence="2" id="KW-1185">Reference proteome</keyword>
<dbReference type="AlphaFoldDB" id="A0A4P7BV22"/>
<dbReference type="OrthoDB" id="8481003at2"/>
<reference evidence="1 2" key="1">
    <citation type="submission" date="2019-03" db="EMBL/GenBank/DDBJ databases">
        <title>The genome sequence of Nitrosococcus wardiae strain D1FHST reveals the archetypal metabolic capacity of ammonia-oxidizing Gammaproteobacteria.</title>
        <authorList>
            <person name="Wang L."/>
            <person name="Lim C.K."/>
            <person name="Hanson T.E."/>
            <person name="Dang H."/>
            <person name="Klotz M.G."/>
        </authorList>
    </citation>
    <scope>NUCLEOTIDE SEQUENCE [LARGE SCALE GENOMIC DNA]</scope>
    <source>
        <strain evidence="1 2">D1FHS</strain>
    </source>
</reference>
<dbReference type="InterPro" id="IPR010751">
    <property type="entry name" value="TrfA"/>
</dbReference>
<proteinExistence type="predicted"/>
<name>A0A4P7BV22_9GAMM</name>
<dbReference type="EMBL" id="CP038033">
    <property type="protein sequence ID" value="QBQ53833.1"/>
    <property type="molecule type" value="Genomic_DNA"/>
</dbReference>
<sequence>MERITNKIARMAQEAKTRRAAKAKKEAETAKIMPLAPLLEQGAARCVRLALFSVKNKKQARTYLKGMPIMVVGDGRITYCGQELRQDDELGYEKQYRKIP</sequence>